<dbReference type="HOGENOM" id="CLU_1826754_0_0_1"/>
<accession>U5HF29</accession>
<reference evidence="2 4" key="3">
    <citation type="journal article" date="2015" name="BMC Genomics">
        <title>Sex and parasites: genomic and transcriptomic analysis of Microbotryum lychnidis-dioicae, the biotrophic and plant-castrating anther smut fungus.</title>
        <authorList>
            <person name="Perlin M.H."/>
            <person name="Amselem J."/>
            <person name="Fontanillas E."/>
            <person name="Toh S.S."/>
            <person name="Chen Z."/>
            <person name="Goldberg J."/>
            <person name="Duplessis S."/>
            <person name="Henrissat B."/>
            <person name="Young S."/>
            <person name="Zeng Q."/>
            <person name="Aguileta G."/>
            <person name="Petit E."/>
            <person name="Badouin H."/>
            <person name="Andrews J."/>
            <person name="Razeeq D."/>
            <person name="Gabaldon T."/>
            <person name="Quesneville H."/>
            <person name="Giraud T."/>
            <person name="Hood M.E."/>
            <person name="Schultz D.J."/>
            <person name="Cuomo C.A."/>
        </authorList>
    </citation>
    <scope>NUCLEOTIDE SEQUENCE [LARGE SCALE GENOMIC DNA]</scope>
    <source>
        <strain evidence="4">p1A1 Lamole</strain>
        <strain evidence="2">P1A1 Lamole</strain>
    </source>
</reference>
<proteinExistence type="predicted"/>
<keyword evidence="1" id="KW-0732">Signal</keyword>
<reference evidence="4" key="1">
    <citation type="submission" date="2010-11" db="EMBL/GenBank/DDBJ databases">
        <title>The genome sequence of Microbotryum violaceum strain p1A1 Lamole.</title>
        <authorList>
            <person name="Cuomo C."/>
            <person name="Perlin M."/>
            <person name="Young S.K."/>
            <person name="Zeng Q."/>
            <person name="Gargeya S."/>
            <person name="Alvarado L."/>
            <person name="Berlin A."/>
            <person name="Chapman S.B."/>
            <person name="Chen Z."/>
            <person name="Freedman E."/>
            <person name="Gellesch M."/>
            <person name="Goldberg J."/>
            <person name="Griggs A."/>
            <person name="Gujja S."/>
            <person name="Heilman E."/>
            <person name="Heiman D."/>
            <person name="Howarth C."/>
            <person name="Mehta T."/>
            <person name="Neiman D."/>
            <person name="Pearson M."/>
            <person name="Roberts A."/>
            <person name="Saif S."/>
            <person name="Shea T."/>
            <person name="Shenoy N."/>
            <person name="Sisk P."/>
            <person name="Stolte C."/>
            <person name="Sykes S."/>
            <person name="White J."/>
            <person name="Yandava C."/>
            <person name="Haas B."/>
            <person name="Nusbaum C."/>
            <person name="Birren B."/>
        </authorList>
    </citation>
    <scope>NUCLEOTIDE SEQUENCE [LARGE SCALE GENOMIC DNA]</scope>
    <source>
        <strain evidence="4">p1A1 Lamole</strain>
    </source>
</reference>
<sequence>MMYSSLFIFAFTVVGAIVNAKMAKVATNSQTTSLGPVAGVEKFHQPYWKNGTAAPAACVAVSQACFECLSKCYQHHNQWGFGNKTDCYYGQCNNTRETRYKESCAIENNAKTCSDGLPKAQQTGGPMLENCCKQANGTSLY</sequence>
<dbReference type="Proteomes" id="UP000017200">
    <property type="component" value="Unassembled WGS sequence"/>
</dbReference>
<keyword evidence="4" id="KW-1185">Reference proteome</keyword>
<dbReference type="EMBL" id="GL541724">
    <property type="protein sequence ID" value="KDE03832.1"/>
    <property type="molecule type" value="Genomic_DNA"/>
</dbReference>
<evidence type="ECO:0000256" key="1">
    <source>
        <dbReference type="SAM" id="SignalP"/>
    </source>
</evidence>
<gene>
    <name evidence="2" type="ORF">MVLG_05716</name>
</gene>
<evidence type="ECO:0008006" key="5">
    <source>
        <dbReference type="Google" id="ProtNLM"/>
    </source>
</evidence>
<feature type="chain" id="PRO_5009724610" description="Secreted protein" evidence="1">
    <location>
        <begin position="17"/>
        <end position="141"/>
    </location>
</feature>
<evidence type="ECO:0000313" key="4">
    <source>
        <dbReference type="Proteomes" id="UP000017200"/>
    </source>
</evidence>
<dbReference type="AlphaFoldDB" id="U5HF29"/>
<name>U5HF29_USTV1</name>
<dbReference type="OrthoDB" id="10362688at2759"/>
<reference evidence="3" key="4">
    <citation type="submission" date="2015-06" db="UniProtKB">
        <authorList>
            <consortium name="EnsemblFungi"/>
        </authorList>
    </citation>
    <scope>IDENTIFICATION</scope>
</reference>
<dbReference type="InParanoid" id="U5HF29"/>
<evidence type="ECO:0000313" key="2">
    <source>
        <dbReference type="EMBL" id="KDE03832.1"/>
    </source>
</evidence>
<protein>
    <recommendedName>
        <fullName evidence="5">Secreted protein</fullName>
    </recommendedName>
</protein>
<dbReference type="EMBL" id="AEIJ01000610">
    <property type="status" value="NOT_ANNOTATED_CDS"/>
    <property type="molecule type" value="Genomic_DNA"/>
</dbReference>
<feature type="signal peptide" evidence="1">
    <location>
        <begin position="1"/>
        <end position="16"/>
    </location>
</feature>
<evidence type="ECO:0000313" key="3">
    <source>
        <dbReference type="EnsemblFungi" id="MVLG_05716T0"/>
    </source>
</evidence>
<reference evidence="2" key="2">
    <citation type="submission" date="2010-11" db="EMBL/GenBank/DDBJ databases">
        <authorList>
            <consortium name="The Broad Institute Genome Sequencing Platform"/>
            <person name="Earl A."/>
            <person name="Ward D."/>
            <person name="Feldgarden M."/>
            <person name="Gevers D."/>
            <person name="Butler R."/>
            <person name="Young S.K."/>
            <person name="Zeng Q."/>
            <person name="Gargeya S."/>
            <person name="Fitzgerald M."/>
            <person name="Haas B."/>
            <person name="Abouelleil A."/>
            <person name="Alvarado L."/>
            <person name="Arachchi H.M."/>
            <person name="Berlin A."/>
            <person name="Brown A."/>
            <person name="Chapman S.B."/>
            <person name="Chen Z."/>
            <person name="Dunbar C."/>
            <person name="Freedman E."/>
            <person name="Gearin G."/>
            <person name="Gellesch M."/>
            <person name="Goldberg J."/>
            <person name="Griggs A."/>
            <person name="Gujja S."/>
            <person name="Heilman E."/>
            <person name="Heiman D."/>
            <person name="Howarth C."/>
            <person name="Larson L."/>
            <person name="Lui A."/>
            <person name="MacDonald P.J.P."/>
            <person name="Mehta T."/>
            <person name="Montmayeur A."/>
            <person name="Murphy C."/>
            <person name="Neiman D."/>
            <person name="Pearson M."/>
            <person name="Priest M."/>
            <person name="Roberts A."/>
            <person name="Saif S."/>
            <person name="Shea T."/>
            <person name="Shenoy N."/>
            <person name="Sisk P."/>
            <person name="Stolte C."/>
            <person name="Sykes S."/>
            <person name="White J."/>
            <person name="Yandava C."/>
            <person name="Wortman J."/>
            <person name="Nusbaum C."/>
            <person name="Birren B."/>
        </authorList>
    </citation>
    <scope>NUCLEOTIDE SEQUENCE</scope>
    <source>
        <strain evidence="2">P1A1 Lamole</strain>
    </source>
</reference>
<dbReference type="EnsemblFungi" id="MVLG_05716T0">
    <property type="protein sequence ID" value="MVLG_05716T0"/>
    <property type="gene ID" value="MVLG_05716"/>
</dbReference>
<organism evidence="2">
    <name type="scientific">Microbotryum lychnidis-dioicae (strain p1A1 Lamole / MvSl-1064)</name>
    <name type="common">Anther smut fungus</name>
    <dbReference type="NCBI Taxonomy" id="683840"/>
    <lineage>
        <taxon>Eukaryota</taxon>
        <taxon>Fungi</taxon>
        <taxon>Dikarya</taxon>
        <taxon>Basidiomycota</taxon>
        <taxon>Pucciniomycotina</taxon>
        <taxon>Microbotryomycetes</taxon>
        <taxon>Microbotryales</taxon>
        <taxon>Microbotryaceae</taxon>
        <taxon>Microbotryum</taxon>
    </lineage>
</organism>